<dbReference type="PANTHER" id="PTHR30290">
    <property type="entry name" value="PERIPLASMIC BINDING COMPONENT OF ABC TRANSPORTER"/>
    <property type="match status" value="1"/>
</dbReference>
<organism evidence="3 4">
    <name type="scientific">Streptomyces alkaliphilus</name>
    <dbReference type="NCBI Taxonomy" id="1472722"/>
    <lineage>
        <taxon>Bacteria</taxon>
        <taxon>Bacillati</taxon>
        <taxon>Actinomycetota</taxon>
        <taxon>Actinomycetes</taxon>
        <taxon>Kitasatosporales</taxon>
        <taxon>Streptomycetaceae</taxon>
        <taxon>Streptomyces</taxon>
    </lineage>
</organism>
<protein>
    <submittedName>
        <fullName evidence="3">ABC transporter substrate-binding protein</fullName>
    </submittedName>
</protein>
<dbReference type="PANTHER" id="PTHR30290:SF65">
    <property type="entry name" value="MONOACYL PHOSPHATIDYLINOSITOL TETRAMANNOSIDE-BINDING PROTEIN LPQW-RELATED"/>
    <property type="match status" value="1"/>
</dbReference>
<dbReference type="InterPro" id="IPR006311">
    <property type="entry name" value="TAT_signal"/>
</dbReference>
<dbReference type="PROSITE" id="PS51318">
    <property type="entry name" value="TAT"/>
    <property type="match status" value="1"/>
</dbReference>
<feature type="chain" id="PRO_5030634449" evidence="1">
    <location>
        <begin position="27"/>
        <end position="522"/>
    </location>
</feature>
<dbReference type="Gene3D" id="3.10.105.10">
    <property type="entry name" value="Dipeptide-binding Protein, Domain 3"/>
    <property type="match status" value="1"/>
</dbReference>
<evidence type="ECO:0000259" key="2">
    <source>
        <dbReference type="Pfam" id="PF00496"/>
    </source>
</evidence>
<dbReference type="GO" id="GO:0015833">
    <property type="term" value="P:peptide transport"/>
    <property type="evidence" value="ECO:0007669"/>
    <property type="project" value="TreeGrafter"/>
</dbReference>
<dbReference type="InterPro" id="IPR039424">
    <property type="entry name" value="SBP_5"/>
</dbReference>
<evidence type="ECO:0000256" key="1">
    <source>
        <dbReference type="SAM" id="SignalP"/>
    </source>
</evidence>
<dbReference type="Proteomes" id="UP000538929">
    <property type="component" value="Unassembled WGS sequence"/>
</dbReference>
<feature type="domain" description="Solute-binding protein family 5" evidence="2">
    <location>
        <begin position="98"/>
        <end position="411"/>
    </location>
</feature>
<reference evidence="4" key="1">
    <citation type="submission" date="2019-10" db="EMBL/GenBank/DDBJ databases">
        <title>Streptomyces sp. nov., a novel actinobacterium isolated from alkaline environment.</title>
        <authorList>
            <person name="Golinska P."/>
        </authorList>
    </citation>
    <scope>NUCLEOTIDE SEQUENCE [LARGE SCALE GENOMIC DNA]</scope>
    <source>
        <strain evidence="4">DSM 42118</strain>
    </source>
</reference>
<dbReference type="EMBL" id="VKHT01000003">
    <property type="protein sequence ID" value="MBB0242568.1"/>
    <property type="molecule type" value="Genomic_DNA"/>
</dbReference>
<gene>
    <name evidence="3" type="ORF">FNQ90_00215</name>
</gene>
<dbReference type="PROSITE" id="PS51257">
    <property type="entry name" value="PROKAR_LIPOPROTEIN"/>
    <property type="match status" value="1"/>
</dbReference>
<dbReference type="Pfam" id="PF00496">
    <property type="entry name" value="SBP_bac_5"/>
    <property type="match status" value="1"/>
</dbReference>
<dbReference type="SUPFAM" id="SSF53850">
    <property type="entry name" value="Periplasmic binding protein-like II"/>
    <property type="match status" value="1"/>
</dbReference>
<dbReference type="InterPro" id="IPR000914">
    <property type="entry name" value="SBP_5_dom"/>
</dbReference>
<name>A0A7W3T963_9ACTN</name>
<evidence type="ECO:0000313" key="3">
    <source>
        <dbReference type="EMBL" id="MBB0242568.1"/>
    </source>
</evidence>
<feature type="signal peptide" evidence="1">
    <location>
        <begin position="1"/>
        <end position="26"/>
    </location>
</feature>
<keyword evidence="4" id="KW-1185">Reference proteome</keyword>
<comment type="caution">
    <text evidence="3">The sequence shown here is derived from an EMBL/GenBank/DDBJ whole genome shotgun (WGS) entry which is preliminary data.</text>
</comment>
<keyword evidence="1" id="KW-0732">Signal</keyword>
<dbReference type="AlphaFoldDB" id="A0A7W3T963"/>
<proteinExistence type="predicted"/>
<accession>A0A7W3T963</accession>
<dbReference type="GO" id="GO:1904680">
    <property type="term" value="F:peptide transmembrane transporter activity"/>
    <property type="evidence" value="ECO:0007669"/>
    <property type="project" value="TreeGrafter"/>
</dbReference>
<dbReference type="Gene3D" id="3.40.190.10">
    <property type="entry name" value="Periplasmic binding protein-like II"/>
    <property type="match status" value="1"/>
</dbReference>
<dbReference type="RefSeq" id="WP_182604377.1">
    <property type="nucleotide sequence ID" value="NZ_VKHT01000003.1"/>
</dbReference>
<evidence type="ECO:0000313" key="4">
    <source>
        <dbReference type="Proteomes" id="UP000538929"/>
    </source>
</evidence>
<sequence length="522" mass="55512">MSLPRRTLIRSTGALLGAVGAGSLLAACGGSSDTPGGTDGAASDATSDTPVEGGTLRAVFAGAGASESLDPFAGTSPVDFVRNDVIYDSLFILRDGAPEPALATDAEPAADGMSFTLRLREGVLWHDGSAFTADDVAHSFRYMSSPDRPLPSELQMYFDMGNVTVEDEHTLTVPTVQPIGDPATMLASFPAKMVRSGATDFSTENAIGTGPYRVAAFEAGRETRLTRFEEYWGGASPTDELVFSSVSDPQARVNAVRTGQADYAGDIPFSTAKAGIEGSDLEIRTAGDTNRTGFAFVLNANRAPFDDPKVRRAARLAVDRARLVETVLLGYGEPGNDLFCKGARYFSEARPLKRDLEEARRLVKEAGAEGAKVVARSAEYEAGYNDSTKLFVQQLREIGLDAEEQIVSLAEFFDPAALEEADSVTFSSSPLPLPVIYGRMAAYPSFALPDDEFGAAFGEAMAARTDAERRTAWAKAQDVMADRGNTVVWGVADILSLARTNVAGIEVRDQAKYPYLGKAGLA</sequence>